<proteinExistence type="predicted"/>
<dbReference type="Gene3D" id="3.80.10.10">
    <property type="entry name" value="Ribonuclease Inhibitor"/>
    <property type="match status" value="1"/>
</dbReference>
<accession>A0ABD1GVW0</accession>
<evidence type="ECO:0000259" key="1">
    <source>
        <dbReference type="Pfam" id="PF24758"/>
    </source>
</evidence>
<dbReference type="AlphaFoldDB" id="A0ABD1GVW0"/>
<dbReference type="InterPro" id="IPR055411">
    <property type="entry name" value="LRR_FXL15/At3g58940/PEG3-like"/>
</dbReference>
<gene>
    <name evidence="2" type="ORF">AAHA92_16536</name>
</gene>
<organism evidence="2 3">
    <name type="scientific">Salvia divinorum</name>
    <name type="common">Maria pastora</name>
    <name type="synonym">Diviner's sage</name>
    <dbReference type="NCBI Taxonomy" id="28513"/>
    <lineage>
        <taxon>Eukaryota</taxon>
        <taxon>Viridiplantae</taxon>
        <taxon>Streptophyta</taxon>
        <taxon>Embryophyta</taxon>
        <taxon>Tracheophyta</taxon>
        <taxon>Spermatophyta</taxon>
        <taxon>Magnoliopsida</taxon>
        <taxon>eudicotyledons</taxon>
        <taxon>Gunneridae</taxon>
        <taxon>Pentapetalae</taxon>
        <taxon>asterids</taxon>
        <taxon>lamiids</taxon>
        <taxon>Lamiales</taxon>
        <taxon>Lamiaceae</taxon>
        <taxon>Nepetoideae</taxon>
        <taxon>Mentheae</taxon>
        <taxon>Salviinae</taxon>
        <taxon>Salvia</taxon>
        <taxon>Salvia subgen. Calosphace</taxon>
    </lineage>
</organism>
<protein>
    <recommendedName>
        <fullName evidence="1">F-box/LRR-repeat protein 15/At3g58940/PEG3-like LRR domain-containing protein</fullName>
    </recommendedName>
</protein>
<evidence type="ECO:0000313" key="3">
    <source>
        <dbReference type="Proteomes" id="UP001567538"/>
    </source>
</evidence>
<dbReference type="Proteomes" id="UP001567538">
    <property type="component" value="Unassembled WGS sequence"/>
</dbReference>
<comment type="caution">
    <text evidence="2">The sequence shown here is derived from an EMBL/GenBank/DDBJ whole genome shotgun (WGS) entry which is preliminary data.</text>
</comment>
<reference evidence="2 3" key="1">
    <citation type="submission" date="2024-06" db="EMBL/GenBank/DDBJ databases">
        <title>A chromosome level genome sequence of Diviner's sage (Salvia divinorum).</title>
        <authorList>
            <person name="Ford S.A."/>
            <person name="Ro D.-K."/>
            <person name="Ness R.W."/>
            <person name="Phillips M.A."/>
        </authorList>
    </citation>
    <scope>NUCLEOTIDE SEQUENCE [LARGE SCALE GENOMIC DNA]</scope>
    <source>
        <strain evidence="2">SAF-2024a</strain>
        <tissue evidence="2">Leaf</tissue>
    </source>
</reference>
<name>A0ABD1GVW0_SALDI</name>
<feature type="domain" description="F-box/LRR-repeat protein 15/At3g58940/PEG3-like LRR" evidence="1">
    <location>
        <begin position="24"/>
        <end position="142"/>
    </location>
</feature>
<sequence>MHQLRSTQFYWKAPWTADASDVYSWLLFAIGKQVEGLSMSTYTLLCKHFHRYSPPPPLYSSCSTITKLSLHDCDTEIKENNEKWEHLKSLTFIDKQYCIMSAHAMAKILLGSPRLEYLILDICVFRGNFDIRSPSLKTLKVEDAWYTPHTQFFILAIRSIRDASIVPVLRVLLRNSGALEKMVIRFIQSCKDGGKPEMFRLAEKKVMSMPKSSHTAQLIIP</sequence>
<dbReference type="Pfam" id="PF24758">
    <property type="entry name" value="LRR_At5g56370"/>
    <property type="match status" value="1"/>
</dbReference>
<dbReference type="InterPro" id="IPR032675">
    <property type="entry name" value="LRR_dom_sf"/>
</dbReference>
<dbReference type="SUPFAM" id="SSF52047">
    <property type="entry name" value="RNI-like"/>
    <property type="match status" value="1"/>
</dbReference>
<evidence type="ECO:0000313" key="2">
    <source>
        <dbReference type="EMBL" id="KAL1548290.1"/>
    </source>
</evidence>
<dbReference type="EMBL" id="JBEAFC010000007">
    <property type="protein sequence ID" value="KAL1548290.1"/>
    <property type="molecule type" value="Genomic_DNA"/>
</dbReference>
<keyword evidence="3" id="KW-1185">Reference proteome</keyword>